<organism evidence="1 2">
    <name type="scientific">Krasilnikovia cinnamomea</name>
    <dbReference type="NCBI Taxonomy" id="349313"/>
    <lineage>
        <taxon>Bacteria</taxon>
        <taxon>Bacillati</taxon>
        <taxon>Actinomycetota</taxon>
        <taxon>Actinomycetes</taxon>
        <taxon>Micromonosporales</taxon>
        <taxon>Micromonosporaceae</taxon>
        <taxon>Krasilnikovia</taxon>
    </lineage>
</organism>
<proteinExistence type="predicted"/>
<dbReference type="EMBL" id="SHKY01000001">
    <property type="protein sequence ID" value="RZU48329.1"/>
    <property type="molecule type" value="Genomic_DNA"/>
</dbReference>
<dbReference type="AlphaFoldDB" id="A0A4Q7ZEF4"/>
<evidence type="ECO:0000313" key="1">
    <source>
        <dbReference type="EMBL" id="RZU48329.1"/>
    </source>
</evidence>
<reference evidence="1 2" key="1">
    <citation type="submission" date="2019-02" db="EMBL/GenBank/DDBJ databases">
        <title>Sequencing the genomes of 1000 actinobacteria strains.</title>
        <authorList>
            <person name="Klenk H.-P."/>
        </authorList>
    </citation>
    <scope>NUCLEOTIDE SEQUENCE [LARGE SCALE GENOMIC DNA]</scope>
    <source>
        <strain evidence="1 2">DSM 45162</strain>
    </source>
</reference>
<evidence type="ECO:0000313" key="2">
    <source>
        <dbReference type="Proteomes" id="UP000292564"/>
    </source>
</evidence>
<protein>
    <submittedName>
        <fullName evidence="1">Uncharacterized protein</fullName>
    </submittedName>
</protein>
<gene>
    <name evidence="1" type="ORF">EV385_0042</name>
</gene>
<accession>A0A4Q7ZEF4</accession>
<keyword evidence="2" id="KW-1185">Reference proteome</keyword>
<sequence length="75" mass="7872">MEGEDEWKNRGSFAARPLPVNFRPPGMGPPAGIDGRARSAQLLKTWNSVAFTDWAAADAVAQSVAARGSLSCSPA</sequence>
<dbReference type="Proteomes" id="UP000292564">
    <property type="component" value="Unassembled WGS sequence"/>
</dbReference>
<name>A0A4Q7ZEF4_9ACTN</name>
<comment type="caution">
    <text evidence="1">The sequence shown here is derived from an EMBL/GenBank/DDBJ whole genome shotgun (WGS) entry which is preliminary data.</text>
</comment>